<keyword evidence="2" id="KW-0547">Nucleotide-binding</keyword>
<dbReference type="InterPro" id="IPR029047">
    <property type="entry name" value="HSP70_peptide-bd_sf"/>
</dbReference>
<gene>
    <name evidence="7" type="ORF">UFOPK3610_00629</name>
</gene>
<sequence length="608" mass="64877">MARAVGIDLGTTNSVVSVLEGGDPVVITNAEGARTTPSVVAFAKNGEVLVGEVAKRQAVTNVDRTIRSVKRHVGTNWTVDIDGKAYTPQEISARVLAKLKRDAEAYLGDTVSDAVITVPAYFNDSQRQATKEAGEIAGLNVLRIINEPTSAALAYGLDKGDIEQTILVFDLGGGTFDVSLLEIGDGVVEVKATSGDNNLGGDDWDNKVVDWLVGEFKNKQGVDLSKDKMAMQRLREVAEKAKIELSSSMQTSINLPYITASAEGPLHLDESLSRAQFEQMTRELLDRAKAPFAAVIKDAGINVSAIDQVVLVGGSTRMPAVTELVKELSGKEPNKGVNPDEVVAVGAALQAGVLKGEVKDVLLLDVTPLSLGIETKGGVMTRLIERNTTIPTKRSEIFTTADDNQPSVLIQVYQGEREMAAYNKRLGTFELMGLPPAPRGVPQVEVTFDIDANGIVHVSAKDLATSKEQSMTISGGSALSKDEIDRMMREAEAHAEEDKQRREEVEVKNTAESLVFQTEKFLSDNADKIPADAKANVDGPLEELKKAIEANDIAGMKAATDKVAQASQTLGAAMYATQQQAGGAADGDSNAADDDVVDAEIVDEETQK</sequence>
<dbReference type="HAMAP" id="MF_00332">
    <property type="entry name" value="DnaK"/>
    <property type="match status" value="1"/>
</dbReference>
<dbReference type="PROSITE" id="PS00329">
    <property type="entry name" value="HSP70_2"/>
    <property type="match status" value="1"/>
</dbReference>
<dbReference type="AlphaFoldDB" id="A0A6J7GNI8"/>
<dbReference type="InterPro" id="IPR012725">
    <property type="entry name" value="Chaperone_DnaK"/>
</dbReference>
<feature type="compositionally biased region" description="Acidic residues" evidence="6">
    <location>
        <begin position="591"/>
        <end position="608"/>
    </location>
</feature>
<dbReference type="FunFam" id="3.30.420.40:FF:000071">
    <property type="entry name" value="Molecular chaperone DnaK"/>
    <property type="match status" value="1"/>
</dbReference>
<evidence type="ECO:0000256" key="3">
    <source>
        <dbReference type="ARBA" id="ARBA00022840"/>
    </source>
</evidence>
<dbReference type="InterPro" id="IPR018181">
    <property type="entry name" value="Heat_shock_70_CS"/>
</dbReference>
<dbReference type="NCBIfam" id="TIGR02350">
    <property type="entry name" value="prok_dnaK"/>
    <property type="match status" value="1"/>
</dbReference>
<keyword evidence="5" id="KW-0175">Coiled coil</keyword>
<dbReference type="Pfam" id="PF00012">
    <property type="entry name" value="HSP70"/>
    <property type="match status" value="1"/>
</dbReference>
<dbReference type="CDD" id="cd10234">
    <property type="entry name" value="ASKHA_NBD_HSP70_DnaK-like"/>
    <property type="match status" value="1"/>
</dbReference>
<dbReference type="PANTHER" id="PTHR19375">
    <property type="entry name" value="HEAT SHOCK PROTEIN 70KDA"/>
    <property type="match status" value="1"/>
</dbReference>
<protein>
    <submittedName>
        <fullName evidence="7">Unannotated protein</fullName>
    </submittedName>
</protein>
<dbReference type="SUPFAM" id="SSF53067">
    <property type="entry name" value="Actin-like ATPase domain"/>
    <property type="match status" value="2"/>
</dbReference>
<feature type="region of interest" description="Disordered" evidence="6">
    <location>
        <begin position="578"/>
        <end position="608"/>
    </location>
</feature>
<dbReference type="GO" id="GO:0051082">
    <property type="term" value="F:unfolded protein binding"/>
    <property type="evidence" value="ECO:0007669"/>
    <property type="project" value="InterPro"/>
</dbReference>
<dbReference type="GO" id="GO:0005524">
    <property type="term" value="F:ATP binding"/>
    <property type="evidence" value="ECO:0007669"/>
    <property type="project" value="UniProtKB-KW"/>
</dbReference>
<dbReference type="FunFam" id="2.60.34.10:FF:000014">
    <property type="entry name" value="Chaperone protein DnaK HSP70"/>
    <property type="match status" value="1"/>
</dbReference>
<name>A0A6J7GNI8_9ZZZZ</name>
<dbReference type="PROSITE" id="PS01036">
    <property type="entry name" value="HSP70_3"/>
    <property type="match status" value="1"/>
</dbReference>
<dbReference type="InterPro" id="IPR029048">
    <property type="entry name" value="HSP70_C_sf"/>
</dbReference>
<dbReference type="SUPFAM" id="SSF100934">
    <property type="entry name" value="Heat shock protein 70kD (HSP70), C-terminal subdomain"/>
    <property type="match status" value="1"/>
</dbReference>
<evidence type="ECO:0000256" key="1">
    <source>
        <dbReference type="ARBA" id="ARBA00007381"/>
    </source>
</evidence>
<dbReference type="PRINTS" id="PR00301">
    <property type="entry name" value="HEATSHOCK70"/>
</dbReference>
<keyword evidence="3" id="KW-0067">ATP-binding</keyword>
<evidence type="ECO:0000313" key="7">
    <source>
        <dbReference type="EMBL" id="CAB4908674.1"/>
    </source>
</evidence>
<feature type="compositionally biased region" description="Low complexity" evidence="6">
    <location>
        <begin position="578"/>
        <end position="590"/>
    </location>
</feature>
<keyword evidence="4" id="KW-0143">Chaperone</keyword>
<dbReference type="SUPFAM" id="SSF100920">
    <property type="entry name" value="Heat shock protein 70kD (HSP70), peptide-binding domain"/>
    <property type="match status" value="1"/>
</dbReference>
<dbReference type="NCBIfam" id="NF001413">
    <property type="entry name" value="PRK00290.1"/>
    <property type="match status" value="1"/>
</dbReference>
<dbReference type="InterPro" id="IPR013126">
    <property type="entry name" value="Hsp_70_fam"/>
</dbReference>
<dbReference type="FunFam" id="1.20.1270.10:FF:000001">
    <property type="entry name" value="Molecular chaperone DnaK"/>
    <property type="match status" value="1"/>
</dbReference>
<dbReference type="Gene3D" id="2.60.34.10">
    <property type="entry name" value="Substrate Binding Domain Of DNAk, Chain A, domain 1"/>
    <property type="match status" value="1"/>
</dbReference>
<organism evidence="7">
    <name type="scientific">freshwater metagenome</name>
    <dbReference type="NCBI Taxonomy" id="449393"/>
    <lineage>
        <taxon>unclassified sequences</taxon>
        <taxon>metagenomes</taxon>
        <taxon>ecological metagenomes</taxon>
    </lineage>
</organism>
<dbReference type="GO" id="GO:0140662">
    <property type="term" value="F:ATP-dependent protein folding chaperone"/>
    <property type="evidence" value="ECO:0007669"/>
    <property type="project" value="InterPro"/>
</dbReference>
<feature type="coiled-coil region" evidence="5">
    <location>
        <begin position="481"/>
        <end position="508"/>
    </location>
</feature>
<dbReference type="InterPro" id="IPR043129">
    <property type="entry name" value="ATPase_NBD"/>
</dbReference>
<accession>A0A6J7GNI8</accession>
<dbReference type="Gene3D" id="3.90.640.10">
    <property type="entry name" value="Actin, Chain A, domain 4"/>
    <property type="match status" value="1"/>
</dbReference>
<dbReference type="Gene3D" id="1.20.1270.10">
    <property type="match status" value="1"/>
</dbReference>
<comment type="similarity">
    <text evidence="1">Belongs to the heat shock protein 70 family.</text>
</comment>
<dbReference type="EMBL" id="CAFBMR010000015">
    <property type="protein sequence ID" value="CAB4908674.1"/>
    <property type="molecule type" value="Genomic_DNA"/>
</dbReference>
<evidence type="ECO:0000256" key="5">
    <source>
        <dbReference type="SAM" id="Coils"/>
    </source>
</evidence>
<dbReference type="FunFam" id="3.90.640.10:FF:000003">
    <property type="entry name" value="Molecular chaperone DnaK"/>
    <property type="match status" value="1"/>
</dbReference>
<evidence type="ECO:0000256" key="2">
    <source>
        <dbReference type="ARBA" id="ARBA00022741"/>
    </source>
</evidence>
<dbReference type="Gene3D" id="3.30.420.40">
    <property type="match status" value="2"/>
</dbReference>
<evidence type="ECO:0000256" key="4">
    <source>
        <dbReference type="ARBA" id="ARBA00023186"/>
    </source>
</evidence>
<reference evidence="7" key="1">
    <citation type="submission" date="2020-05" db="EMBL/GenBank/DDBJ databases">
        <authorList>
            <person name="Chiriac C."/>
            <person name="Salcher M."/>
            <person name="Ghai R."/>
            <person name="Kavagutti S V."/>
        </authorList>
    </citation>
    <scope>NUCLEOTIDE SEQUENCE</scope>
</reference>
<dbReference type="PROSITE" id="PS00297">
    <property type="entry name" value="HSP70_1"/>
    <property type="match status" value="1"/>
</dbReference>
<proteinExistence type="inferred from homology"/>
<evidence type="ECO:0000256" key="6">
    <source>
        <dbReference type="SAM" id="MobiDB-lite"/>
    </source>
</evidence>